<feature type="domain" description="Type II secretion system protein GspC N-terminal" evidence="10">
    <location>
        <begin position="23"/>
        <end position="149"/>
    </location>
</feature>
<dbReference type="GO" id="GO:0005886">
    <property type="term" value="C:plasma membrane"/>
    <property type="evidence" value="ECO:0007669"/>
    <property type="project" value="UniProtKB-SubCell"/>
</dbReference>
<keyword evidence="5" id="KW-0812">Transmembrane</keyword>
<feature type="compositionally biased region" description="Low complexity" evidence="9">
    <location>
        <begin position="159"/>
        <end position="190"/>
    </location>
</feature>
<dbReference type="Gene3D" id="2.30.30.830">
    <property type="match status" value="1"/>
</dbReference>
<keyword evidence="2" id="KW-0813">Transport</keyword>
<keyword evidence="6" id="KW-0653">Protein transport</keyword>
<reference evidence="11 12" key="1">
    <citation type="journal article" date="2015" name="J. Microbiol.">
        <title>Sphingosinicella ginsenosidimutans sp. nov., with ginsenoside converting activity.</title>
        <authorList>
            <person name="Kim J.K."/>
            <person name="Kang M.S."/>
            <person name="Park S.C."/>
            <person name="Kim K.M."/>
            <person name="Choi K."/>
            <person name="Yoon M.H."/>
            <person name="Im W.T."/>
        </authorList>
    </citation>
    <scope>NUCLEOTIDE SEQUENCE [LARGE SCALE GENOMIC DNA]</scope>
    <source>
        <strain evidence="11 12">BS-11</strain>
    </source>
</reference>
<evidence type="ECO:0000256" key="3">
    <source>
        <dbReference type="ARBA" id="ARBA00022475"/>
    </source>
</evidence>
<evidence type="ECO:0000313" key="12">
    <source>
        <dbReference type="Proteomes" id="UP000321249"/>
    </source>
</evidence>
<proteinExistence type="predicted"/>
<evidence type="ECO:0000256" key="2">
    <source>
        <dbReference type="ARBA" id="ARBA00022448"/>
    </source>
</evidence>
<dbReference type="Proteomes" id="UP000321249">
    <property type="component" value="Unassembled WGS sequence"/>
</dbReference>
<evidence type="ECO:0000256" key="8">
    <source>
        <dbReference type="ARBA" id="ARBA00023136"/>
    </source>
</evidence>
<dbReference type="Pfam" id="PF11356">
    <property type="entry name" value="T2SSC"/>
    <property type="match status" value="1"/>
</dbReference>
<evidence type="ECO:0000256" key="5">
    <source>
        <dbReference type="ARBA" id="ARBA00022692"/>
    </source>
</evidence>
<feature type="region of interest" description="Disordered" evidence="9">
    <location>
        <begin position="159"/>
        <end position="201"/>
    </location>
</feature>
<dbReference type="InterPro" id="IPR024961">
    <property type="entry name" value="T2SS_GspC_N"/>
</dbReference>
<evidence type="ECO:0000259" key="10">
    <source>
        <dbReference type="Pfam" id="PF11356"/>
    </source>
</evidence>
<sequence>MVRLGIDPSGRLPRSALLLGAELLLLALVAVQGARLVWTLATPHGPIGDWRPSRALVPVAGPEVLASFDPFFRLQGGGGPAVVTALNLKLYGISQDRATGRGSAIVGLPDGTQRSFAVGEEIMPGVTLAEVAFDNVTIRRGGVAEQLFLDQSTPAAAAPAAATPAQPLAPAVTPAPNAPAAPAAAATPTANQLRDIRANAN</sequence>
<protein>
    <recommendedName>
        <fullName evidence="10">Type II secretion system protein GspC N-terminal domain-containing protein</fullName>
    </recommendedName>
</protein>
<keyword evidence="8" id="KW-0472">Membrane</keyword>
<name>A0A5C6TV83_9SPHN</name>
<dbReference type="AlphaFoldDB" id="A0A5C6TV83"/>
<evidence type="ECO:0000313" key="11">
    <source>
        <dbReference type="EMBL" id="TXC63881.1"/>
    </source>
</evidence>
<accession>A0A5C6TV83</accession>
<organism evidence="11 12">
    <name type="scientific">Allosphingosinicella ginsenosidimutans</name>
    <dbReference type="NCBI Taxonomy" id="1176539"/>
    <lineage>
        <taxon>Bacteria</taxon>
        <taxon>Pseudomonadati</taxon>
        <taxon>Pseudomonadota</taxon>
        <taxon>Alphaproteobacteria</taxon>
        <taxon>Sphingomonadales</taxon>
        <taxon>Sphingomonadaceae</taxon>
        <taxon>Allosphingosinicella</taxon>
    </lineage>
</organism>
<keyword evidence="12" id="KW-1185">Reference proteome</keyword>
<dbReference type="OrthoDB" id="9812912at2"/>
<keyword evidence="4" id="KW-0997">Cell inner membrane</keyword>
<keyword evidence="3" id="KW-1003">Cell membrane</keyword>
<comment type="subcellular location">
    <subcellularLocation>
        <location evidence="1">Cell inner membrane</location>
    </subcellularLocation>
</comment>
<evidence type="ECO:0000256" key="1">
    <source>
        <dbReference type="ARBA" id="ARBA00004533"/>
    </source>
</evidence>
<dbReference type="EMBL" id="VOQQ01000001">
    <property type="protein sequence ID" value="TXC63881.1"/>
    <property type="molecule type" value="Genomic_DNA"/>
</dbReference>
<evidence type="ECO:0000256" key="9">
    <source>
        <dbReference type="SAM" id="MobiDB-lite"/>
    </source>
</evidence>
<keyword evidence="7" id="KW-1133">Transmembrane helix</keyword>
<evidence type="ECO:0000256" key="7">
    <source>
        <dbReference type="ARBA" id="ARBA00022989"/>
    </source>
</evidence>
<dbReference type="GO" id="GO:0015031">
    <property type="term" value="P:protein transport"/>
    <property type="evidence" value="ECO:0007669"/>
    <property type="project" value="UniProtKB-KW"/>
</dbReference>
<comment type="caution">
    <text evidence="11">The sequence shown here is derived from an EMBL/GenBank/DDBJ whole genome shotgun (WGS) entry which is preliminary data.</text>
</comment>
<evidence type="ECO:0000256" key="6">
    <source>
        <dbReference type="ARBA" id="ARBA00022927"/>
    </source>
</evidence>
<evidence type="ECO:0000256" key="4">
    <source>
        <dbReference type="ARBA" id="ARBA00022519"/>
    </source>
</evidence>
<gene>
    <name evidence="11" type="ORF">FRZ32_09570</name>
</gene>